<accession>A0A372GDK0</accession>
<dbReference type="GO" id="GO:0005198">
    <property type="term" value="F:structural molecule activity"/>
    <property type="evidence" value="ECO:0007669"/>
    <property type="project" value="InterPro"/>
</dbReference>
<comment type="caution">
    <text evidence="1">The sequence shown here is derived from an EMBL/GenBank/DDBJ whole genome shotgun (WGS) entry which is preliminary data.</text>
</comment>
<dbReference type="Pfam" id="PF06841">
    <property type="entry name" value="Phage_T4_gp19"/>
    <property type="match status" value="1"/>
</dbReference>
<dbReference type="RefSeq" id="WP_117401288.1">
    <property type="nucleotide sequence ID" value="NZ_QVNQ01000006.1"/>
</dbReference>
<evidence type="ECO:0000313" key="2">
    <source>
        <dbReference type="Proteomes" id="UP000262882"/>
    </source>
</evidence>
<name>A0A372GDK0_9ACTN</name>
<evidence type="ECO:0000313" key="1">
    <source>
        <dbReference type="EMBL" id="RFS83456.1"/>
    </source>
</evidence>
<dbReference type="InterPro" id="IPR010667">
    <property type="entry name" value="Phage_T4_Gp19"/>
</dbReference>
<dbReference type="AlphaFoldDB" id="A0A372GDK0"/>
<gene>
    <name evidence="1" type="ORF">D0T12_20625</name>
</gene>
<sequence>MAFEKGDSAVSHNFGIQIDGVMVEYVHRVTGLGQRQDVIEFKQNTAQGEPVTAKMPGVPQAGECTVVRAATGSSAFTEWIKKSFEGDMSSARKDATIIMMDYQQNPVRRFNLRNAWCSDQQFDDLEAGGTSPVTETVTITYEEMKIEEG</sequence>
<proteinExistence type="predicted"/>
<reference evidence="1 2" key="1">
    <citation type="submission" date="2018-08" db="EMBL/GenBank/DDBJ databases">
        <title>Actinomadura spongicola sp. nov., isolated from marine sponge Leucetta chagosensis.</title>
        <authorList>
            <person name="Li L."/>
            <person name="Lin H.W."/>
        </authorList>
    </citation>
    <scope>NUCLEOTIDE SEQUENCE [LARGE SCALE GENOMIC DNA]</scope>
    <source>
        <strain evidence="1 2">LHW52907</strain>
    </source>
</reference>
<dbReference type="NCBIfam" id="TIGR02241">
    <property type="entry name" value="conserved hypothetical phage tail region protein"/>
    <property type="match status" value="1"/>
</dbReference>
<dbReference type="InterPro" id="IPR011747">
    <property type="entry name" value="CHP02241"/>
</dbReference>
<dbReference type="OrthoDB" id="3470895at2"/>
<dbReference type="Proteomes" id="UP000262882">
    <property type="component" value="Unassembled WGS sequence"/>
</dbReference>
<protein>
    <submittedName>
        <fullName evidence="1">Phage tail protein</fullName>
    </submittedName>
</protein>
<organism evidence="1 2">
    <name type="scientific">Actinomadura spongiicola</name>
    <dbReference type="NCBI Taxonomy" id="2303421"/>
    <lineage>
        <taxon>Bacteria</taxon>
        <taxon>Bacillati</taxon>
        <taxon>Actinomycetota</taxon>
        <taxon>Actinomycetes</taxon>
        <taxon>Streptosporangiales</taxon>
        <taxon>Thermomonosporaceae</taxon>
        <taxon>Actinomadura</taxon>
    </lineage>
</organism>
<dbReference type="PANTHER" id="PTHR38009:SF1">
    <property type="entry name" value="CONSERVED HYPOTHETICAL PHAGE TAIL PROTEIN"/>
    <property type="match status" value="1"/>
</dbReference>
<dbReference type="PANTHER" id="PTHR38009">
    <property type="entry name" value="CONSERVED HYPOTHETICAL PHAGE TAIL PROTEIN"/>
    <property type="match status" value="1"/>
</dbReference>
<dbReference type="EMBL" id="QVNQ01000006">
    <property type="protein sequence ID" value="RFS83456.1"/>
    <property type="molecule type" value="Genomic_DNA"/>
</dbReference>
<keyword evidence="2" id="KW-1185">Reference proteome</keyword>